<dbReference type="Proteomes" id="UP000001940">
    <property type="component" value="Chromosome II"/>
</dbReference>
<evidence type="ECO:0000313" key="2">
    <source>
        <dbReference type="Proteomes" id="UP000001940"/>
    </source>
</evidence>
<dbReference type="GeneID" id="181818"/>
<dbReference type="UCSC" id="B0034.2">
    <property type="organism name" value="c. elegans"/>
</dbReference>
<dbReference type="PIR" id="T29036">
    <property type="entry name" value="T29036"/>
</dbReference>
<dbReference type="InParanoid" id="Q10903"/>
<dbReference type="Bgee" id="WBGene00015003">
    <property type="expression patterns" value="Expressed in anatomical system and 2 other cell types or tissues"/>
</dbReference>
<dbReference type="HOGENOM" id="CLU_3320506_0_0_1"/>
<protein>
    <submittedName>
        <fullName evidence="1">Transposase</fullName>
    </submittedName>
</protein>
<name>Q10903_CAEEL</name>
<dbReference type="AGR" id="WB:WBGene00015003"/>
<evidence type="ECO:0000313" key="3">
    <source>
        <dbReference type="WormBase" id="B0034.2"/>
    </source>
</evidence>
<dbReference type="EMBL" id="BX284602">
    <property type="protein sequence ID" value="CCD61227.1"/>
    <property type="molecule type" value="Genomic_DNA"/>
</dbReference>
<dbReference type="KEGG" id="cel:CELE_B0034.2"/>
<dbReference type="WormBase" id="B0034.2">
    <property type="protein sequence ID" value="CE02410"/>
    <property type="gene ID" value="WBGene00015003"/>
</dbReference>
<organism evidence="1 2">
    <name type="scientific">Caenorhabditis elegans</name>
    <dbReference type="NCBI Taxonomy" id="6239"/>
    <lineage>
        <taxon>Eukaryota</taxon>
        <taxon>Metazoa</taxon>
        <taxon>Ecdysozoa</taxon>
        <taxon>Nematoda</taxon>
        <taxon>Chromadorea</taxon>
        <taxon>Rhabditida</taxon>
        <taxon>Rhabditina</taxon>
        <taxon>Rhabditomorpha</taxon>
        <taxon>Rhabditoidea</taxon>
        <taxon>Rhabditidae</taxon>
        <taxon>Peloderinae</taxon>
        <taxon>Caenorhabditis</taxon>
    </lineage>
</organism>
<accession>Q10903</accession>
<gene>
    <name evidence="1 3" type="ORF">B0034.2</name>
    <name evidence="1" type="ORF">CELE_B0034.2</name>
</gene>
<reference evidence="1 2" key="1">
    <citation type="journal article" date="1998" name="Science">
        <title>Genome sequence of the nematode C. elegans: a platform for investigating biology.</title>
        <authorList>
            <consortium name="The C. elegans sequencing consortium"/>
            <person name="Sulson J.E."/>
            <person name="Waterston R."/>
        </authorList>
    </citation>
    <scope>NUCLEOTIDE SEQUENCE [LARGE SCALE GENOMIC DNA]</scope>
    <source>
        <strain evidence="1 2">Bristol N2</strain>
    </source>
</reference>
<keyword evidence="2" id="KW-1185">Reference proteome</keyword>
<dbReference type="STRING" id="6239.B0034.2.1"/>
<evidence type="ECO:0000313" key="1">
    <source>
        <dbReference type="EMBL" id="CCD61227.1"/>
    </source>
</evidence>
<dbReference type="AlphaFoldDB" id="Q10903"/>
<proteinExistence type="predicted"/>
<dbReference type="PaxDb" id="6239-B0034.2"/>
<dbReference type="RefSeq" id="NP_495188.1">
    <property type="nucleotide sequence ID" value="NM_062787.1"/>
</dbReference>
<sequence length="39" mass="4492">MDGWIDGAVVGGDQTRGREKELRAVFHQRWLFEGWAMEG</sequence>
<dbReference type="CTD" id="181818"/>